<evidence type="ECO:0000313" key="1">
    <source>
        <dbReference type="EMBL" id="CDL86289.1"/>
    </source>
</evidence>
<proteinExistence type="predicted"/>
<reference evidence="1 2" key="1">
    <citation type="submission" date="2013-11" db="EMBL/GenBank/DDBJ databases">
        <title>Draft genome sequence and annotation of the entomopathogenic bacterium, Xenorhabdus cabanillasi strain JM26.</title>
        <authorList>
            <person name="Gualtieri M."/>
            <person name="Ogier J.C."/>
            <person name="Pages S."/>
            <person name="Givaudan A."/>
            <person name="Gaudriault S."/>
        </authorList>
    </citation>
    <scope>NUCLEOTIDE SEQUENCE [LARGE SCALE GENOMIC DNA]</scope>
    <source>
        <strain evidence="1 2">JM26</strain>
    </source>
</reference>
<gene>
    <name evidence="1" type="ORF">XCR1_2950006</name>
</gene>
<name>W1J6D0_9GAMM</name>
<comment type="caution">
    <text evidence="1">The sequence shown here is derived from an EMBL/GenBank/DDBJ whole genome shotgun (WGS) entry which is preliminary data.</text>
</comment>
<accession>W1J6D0</accession>
<dbReference type="EMBL" id="CBXE010000218">
    <property type="protein sequence ID" value="CDL86289.1"/>
    <property type="molecule type" value="Genomic_DNA"/>
</dbReference>
<evidence type="ECO:0000313" key="2">
    <source>
        <dbReference type="Proteomes" id="UP000019197"/>
    </source>
</evidence>
<organism evidence="1 2">
    <name type="scientific">Xenorhabdus cabanillasii JM26</name>
    <dbReference type="NCBI Taxonomy" id="1427517"/>
    <lineage>
        <taxon>Bacteria</taxon>
        <taxon>Pseudomonadati</taxon>
        <taxon>Pseudomonadota</taxon>
        <taxon>Gammaproteobacteria</taxon>
        <taxon>Enterobacterales</taxon>
        <taxon>Morganellaceae</taxon>
        <taxon>Xenorhabdus</taxon>
    </lineage>
</organism>
<dbReference type="Proteomes" id="UP000019197">
    <property type="component" value="Unassembled WGS sequence"/>
</dbReference>
<sequence length="50" mass="5960">MYFLKLHLIKILYDGYKKYIQSQQPPTKVGGFNFSYGKNKSRHFRSKSLC</sequence>
<dbReference type="AlphaFoldDB" id="W1J6D0"/>
<protein>
    <submittedName>
        <fullName evidence="1">Uncharacterized protein</fullName>
    </submittedName>
</protein>